<evidence type="ECO:0000313" key="2">
    <source>
        <dbReference type="Proteomes" id="UP001152519"/>
    </source>
</evidence>
<dbReference type="EMBL" id="CAJSLV010000002">
    <property type="protein sequence ID" value="CAG6391056.1"/>
    <property type="molecule type" value="Genomic_DNA"/>
</dbReference>
<reference evidence="1" key="1">
    <citation type="submission" date="2021-05" db="EMBL/GenBank/DDBJ databases">
        <authorList>
            <person name="Arsene-Ploetze F."/>
        </authorList>
    </citation>
    <scope>NUCLEOTIDE SEQUENCE</scope>
    <source>
        <strain evidence="1">DSM 42138</strain>
    </source>
</reference>
<keyword evidence="2" id="KW-1185">Reference proteome</keyword>
<sequence>MAKLKAHQPRTVYEIMETGRDVTAPVESTWP</sequence>
<organism evidence="1 2">
    <name type="scientific">Actinacidiphila cocklensis</name>
    <dbReference type="NCBI Taxonomy" id="887465"/>
    <lineage>
        <taxon>Bacteria</taxon>
        <taxon>Bacillati</taxon>
        <taxon>Actinomycetota</taxon>
        <taxon>Actinomycetes</taxon>
        <taxon>Kitasatosporales</taxon>
        <taxon>Streptomycetaceae</taxon>
        <taxon>Actinacidiphila</taxon>
    </lineage>
</organism>
<dbReference type="AlphaFoldDB" id="A0A9W4DNA7"/>
<proteinExistence type="predicted"/>
<name>A0A9W4DNA7_9ACTN</name>
<dbReference type="Proteomes" id="UP001152519">
    <property type="component" value="Unassembled WGS sequence"/>
</dbReference>
<comment type="caution">
    <text evidence="1">The sequence shown here is derived from an EMBL/GenBank/DDBJ whole genome shotgun (WGS) entry which is preliminary data.</text>
</comment>
<protein>
    <submittedName>
        <fullName evidence="1">Uncharacterized protein</fullName>
    </submittedName>
</protein>
<evidence type="ECO:0000313" key="1">
    <source>
        <dbReference type="EMBL" id="CAG6391056.1"/>
    </source>
</evidence>
<accession>A0A9W4DNA7</accession>
<gene>
    <name evidence="1" type="ORF">SCOCK_100122</name>
</gene>